<evidence type="ECO:0000313" key="2">
    <source>
        <dbReference type="EMBL" id="KAJ8301686.1"/>
    </source>
</evidence>
<organism evidence="2 3">
    <name type="scientific">Tegillarca granosa</name>
    <name type="common">Malaysian cockle</name>
    <name type="synonym">Anadara granosa</name>
    <dbReference type="NCBI Taxonomy" id="220873"/>
    <lineage>
        <taxon>Eukaryota</taxon>
        <taxon>Metazoa</taxon>
        <taxon>Spiralia</taxon>
        <taxon>Lophotrochozoa</taxon>
        <taxon>Mollusca</taxon>
        <taxon>Bivalvia</taxon>
        <taxon>Autobranchia</taxon>
        <taxon>Pteriomorphia</taxon>
        <taxon>Arcoida</taxon>
        <taxon>Arcoidea</taxon>
        <taxon>Arcidae</taxon>
        <taxon>Tegillarca</taxon>
    </lineage>
</organism>
<feature type="domain" description="Apple" evidence="1">
    <location>
        <begin position="15"/>
        <end position="49"/>
    </location>
</feature>
<dbReference type="SUPFAM" id="SSF57414">
    <property type="entry name" value="Hairpin loop containing domain-like"/>
    <property type="match status" value="1"/>
</dbReference>
<dbReference type="Pfam" id="PF00024">
    <property type="entry name" value="PAN_1"/>
    <property type="match status" value="1"/>
</dbReference>
<dbReference type="Proteomes" id="UP001217089">
    <property type="component" value="Unassembled WGS sequence"/>
</dbReference>
<sequence>MEEIVPSPYLNEEIYSIQECREYCLNRSCISFSYQEHVTRCLIHDGHRYNKHFKFWWVKSGSDKKLIRFI</sequence>
<accession>A0ABQ9E8M1</accession>
<dbReference type="EMBL" id="JARBDR010000918">
    <property type="protein sequence ID" value="KAJ8301686.1"/>
    <property type="molecule type" value="Genomic_DNA"/>
</dbReference>
<dbReference type="Gene3D" id="3.50.4.10">
    <property type="entry name" value="Hepatocyte Growth Factor"/>
    <property type="match status" value="1"/>
</dbReference>
<evidence type="ECO:0000313" key="3">
    <source>
        <dbReference type="Proteomes" id="UP001217089"/>
    </source>
</evidence>
<comment type="caution">
    <text evidence="2">The sequence shown here is derived from an EMBL/GenBank/DDBJ whole genome shotgun (WGS) entry which is preliminary data.</text>
</comment>
<keyword evidence="3" id="KW-1185">Reference proteome</keyword>
<dbReference type="InterPro" id="IPR003609">
    <property type="entry name" value="Pan_app"/>
</dbReference>
<evidence type="ECO:0000259" key="1">
    <source>
        <dbReference type="Pfam" id="PF00024"/>
    </source>
</evidence>
<proteinExistence type="predicted"/>
<name>A0ABQ9E8M1_TEGGR</name>
<protein>
    <recommendedName>
        <fullName evidence="1">Apple domain-containing protein</fullName>
    </recommendedName>
</protein>
<reference evidence="2 3" key="1">
    <citation type="submission" date="2022-12" db="EMBL/GenBank/DDBJ databases">
        <title>Chromosome-level genome of Tegillarca granosa.</title>
        <authorList>
            <person name="Kim J."/>
        </authorList>
    </citation>
    <scope>NUCLEOTIDE SEQUENCE [LARGE SCALE GENOMIC DNA]</scope>
    <source>
        <strain evidence="2">Teg-2019</strain>
        <tissue evidence="2">Adductor muscle</tissue>
    </source>
</reference>
<gene>
    <name evidence="2" type="ORF">KUTeg_020673</name>
</gene>